<reference evidence="16 17" key="1">
    <citation type="submission" date="2017-08" db="EMBL/GenBank/DDBJ databases">
        <title>Burning lignite coal seam in the remote Altai Mountains harbors a hydrogen-driven thermophilic microbial community.</title>
        <authorList>
            <person name="Kadnikov V.V."/>
            <person name="Mardanov A.V."/>
            <person name="Ivasenko D."/>
            <person name="Beletsky A.V."/>
            <person name="Karnachuk O.V."/>
            <person name="Ravin N.V."/>
        </authorList>
    </citation>
    <scope>NUCLEOTIDE SEQUENCE [LARGE SCALE GENOMIC DNA]</scope>
    <source>
        <strain evidence="16">AL31</strain>
    </source>
</reference>
<dbReference type="Gene3D" id="3.20.20.70">
    <property type="entry name" value="Aldolase class I"/>
    <property type="match status" value="1"/>
</dbReference>
<evidence type="ECO:0000256" key="9">
    <source>
        <dbReference type="ARBA" id="ARBA00023239"/>
    </source>
</evidence>
<dbReference type="PIRSF" id="PIRSF001365">
    <property type="entry name" value="DHDPS"/>
    <property type="match status" value="1"/>
</dbReference>
<evidence type="ECO:0000256" key="2">
    <source>
        <dbReference type="ARBA" id="ARBA00005120"/>
    </source>
</evidence>
<dbReference type="SUPFAM" id="SSF51569">
    <property type="entry name" value="Aldolase"/>
    <property type="match status" value="1"/>
</dbReference>
<name>A0A2T5G8T2_9BACL</name>
<dbReference type="EC" id="4.3.3.7" evidence="4 12"/>
<dbReference type="GO" id="GO:0009089">
    <property type="term" value="P:lysine biosynthetic process via diaminopimelate"/>
    <property type="evidence" value="ECO:0007669"/>
    <property type="project" value="UniProtKB-UniRule"/>
</dbReference>
<dbReference type="InterPro" id="IPR020625">
    <property type="entry name" value="Schiff_base-form_aldolases_AS"/>
</dbReference>
<accession>A0A2T5G8T2</accession>
<dbReference type="InterPro" id="IPR020624">
    <property type="entry name" value="Schiff_base-form_aldolases_CS"/>
</dbReference>
<evidence type="ECO:0000256" key="14">
    <source>
        <dbReference type="PIRSR" id="PIRSR001365-1"/>
    </source>
</evidence>
<feature type="binding site" evidence="12 15">
    <location>
        <position position="48"/>
    </location>
    <ligand>
        <name>pyruvate</name>
        <dbReference type="ChEBI" id="CHEBI:15361"/>
    </ligand>
</feature>
<sequence>MDYPFGRLVTAMITPFTAEGEIDWEAVDRLVEHLLAQGSEGILVAGTTGESPTLSDEEKVALFRRVKERLRGRGFLLAGTGSNDTAHTVELSRAAEEAGADGLLVVTPYYNRPSQEGLYRHFRAVAESTRLPLIVYNIPGRTGVYMEVDTLLRLAELPNVVGVKDSSGRLADLARLIARAPAHFRVYSGDDAMFLPLLAVGGYGLISVASHLVGREIRAMLDAFLEGRVVEAAALHRRYLPLFEGLLTLSTNPVPLKAALALRGVAPEHLRLPLVPLNEDGKRRLALLLEEVGA</sequence>
<dbReference type="HAMAP" id="MF_00418">
    <property type="entry name" value="DapA"/>
    <property type="match status" value="1"/>
</dbReference>
<evidence type="ECO:0000256" key="10">
    <source>
        <dbReference type="ARBA" id="ARBA00023270"/>
    </source>
</evidence>
<feature type="active site" description="Proton donor/acceptor" evidence="12 14">
    <location>
        <position position="136"/>
    </location>
</feature>
<feature type="binding site" evidence="12 15">
    <location>
        <position position="206"/>
    </location>
    <ligand>
        <name>pyruvate</name>
        <dbReference type="ChEBI" id="CHEBI:15361"/>
    </ligand>
</feature>
<keyword evidence="10 12" id="KW-0704">Schiff base</keyword>
<dbReference type="PRINTS" id="PR00146">
    <property type="entry name" value="DHPICSNTHASE"/>
</dbReference>
<dbReference type="GO" id="GO:0005829">
    <property type="term" value="C:cytosol"/>
    <property type="evidence" value="ECO:0007669"/>
    <property type="project" value="TreeGrafter"/>
</dbReference>
<evidence type="ECO:0000313" key="17">
    <source>
        <dbReference type="Proteomes" id="UP000244016"/>
    </source>
</evidence>
<dbReference type="GO" id="GO:0019877">
    <property type="term" value="P:diaminopimelate biosynthetic process"/>
    <property type="evidence" value="ECO:0007669"/>
    <property type="project" value="UniProtKB-UniRule"/>
</dbReference>
<dbReference type="PANTHER" id="PTHR12128">
    <property type="entry name" value="DIHYDRODIPICOLINATE SYNTHASE"/>
    <property type="match status" value="1"/>
</dbReference>
<evidence type="ECO:0000313" key="16">
    <source>
        <dbReference type="EMBL" id="PTQ52603.1"/>
    </source>
</evidence>
<comment type="pathway">
    <text evidence="2 12">Amino-acid biosynthesis; L-lysine biosynthesis via DAP pathway; (S)-tetrahydrodipicolinate from L-aspartate: step 3/4.</text>
</comment>
<dbReference type="EMBL" id="PEBW01000002">
    <property type="protein sequence ID" value="PTQ52603.1"/>
    <property type="molecule type" value="Genomic_DNA"/>
</dbReference>
<keyword evidence="7 12" id="KW-0220">Diaminopimelate biosynthesis</keyword>
<comment type="similarity">
    <text evidence="3 12 13">Belongs to the DapA family.</text>
</comment>
<comment type="caution">
    <text evidence="16">The sequence shown here is derived from an EMBL/GenBank/DDBJ whole genome shotgun (WGS) entry which is preliminary data.</text>
</comment>
<dbReference type="PROSITE" id="PS00665">
    <property type="entry name" value="DHDPS_1"/>
    <property type="match status" value="1"/>
</dbReference>
<dbReference type="InterPro" id="IPR002220">
    <property type="entry name" value="DapA-like"/>
</dbReference>
<evidence type="ECO:0000256" key="6">
    <source>
        <dbReference type="ARBA" id="ARBA00022605"/>
    </source>
</evidence>
<dbReference type="UniPathway" id="UPA00034">
    <property type="reaction ID" value="UER00017"/>
</dbReference>
<comment type="subunit">
    <text evidence="12">Homotetramer; dimer of dimers.</text>
</comment>
<dbReference type="SMART" id="SM01130">
    <property type="entry name" value="DHDPS"/>
    <property type="match status" value="1"/>
</dbReference>
<dbReference type="GO" id="GO:0008840">
    <property type="term" value="F:4-hydroxy-tetrahydrodipicolinate synthase activity"/>
    <property type="evidence" value="ECO:0007669"/>
    <property type="project" value="UniProtKB-UniRule"/>
</dbReference>
<comment type="subcellular location">
    <subcellularLocation>
        <location evidence="12">Cytoplasm</location>
    </subcellularLocation>
</comment>
<organism evidence="16 17">
    <name type="scientific">Brockia lithotrophica</name>
    <dbReference type="NCBI Taxonomy" id="933949"/>
    <lineage>
        <taxon>Bacteria</taxon>
        <taxon>Bacillati</taxon>
        <taxon>Bacillota</taxon>
        <taxon>Bacilli</taxon>
        <taxon>Bacillales</taxon>
        <taxon>Bacillales Family X. Incertae Sedis</taxon>
        <taxon>Brockia</taxon>
    </lineage>
</organism>
<evidence type="ECO:0000256" key="7">
    <source>
        <dbReference type="ARBA" id="ARBA00022915"/>
    </source>
</evidence>
<dbReference type="InterPro" id="IPR005263">
    <property type="entry name" value="DapA"/>
</dbReference>
<keyword evidence="9 12" id="KW-0456">Lyase</keyword>
<evidence type="ECO:0000256" key="13">
    <source>
        <dbReference type="PIRNR" id="PIRNR001365"/>
    </source>
</evidence>
<protein>
    <recommendedName>
        <fullName evidence="4 12">4-hydroxy-tetrahydrodipicolinate synthase</fullName>
        <shortName evidence="12">HTPA synthase</shortName>
        <ecNumber evidence="4 12">4.3.3.7</ecNumber>
    </recommendedName>
</protein>
<feature type="active site" description="Schiff-base intermediate with substrate" evidence="12 14">
    <location>
        <position position="164"/>
    </location>
</feature>
<dbReference type="Pfam" id="PF00701">
    <property type="entry name" value="DHDPS"/>
    <property type="match status" value="1"/>
</dbReference>
<keyword evidence="6 12" id="KW-0028">Amino-acid biosynthesis</keyword>
<evidence type="ECO:0000256" key="8">
    <source>
        <dbReference type="ARBA" id="ARBA00023154"/>
    </source>
</evidence>
<comment type="catalytic activity">
    <reaction evidence="11 12">
        <text>L-aspartate 4-semialdehyde + pyruvate = (2S,4S)-4-hydroxy-2,3,4,5-tetrahydrodipicolinate + H2O + H(+)</text>
        <dbReference type="Rhea" id="RHEA:34171"/>
        <dbReference type="ChEBI" id="CHEBI:15361"/>
        <dbReference type="ChEBI" id="CHEBI:15377"/>
        <dbReference type="ChEBI" id="CHEBI:15378"/>
        <dbReference type="ChEBI" id="CHEBI:67139"/>
        <dbReference type="ChEBI" id="CHEBI:537519"/>
        <dbReference type="EC" id="4.3.3.7"/>
    </reaction>
</comment>
<dbReference type="Proteomes" id="UP000244016">
    <property type="component" value="Unassembled WGS sequence"/>
</dbReference>
<gene>
    <name evidence="12" type="primary">dapA</name>
    <name evidence="16" type="ORF">BLITH_0782</name>
</gene>
<evidence type="ECO:0000256" key="4">
    <source>
        <dbReference type="ARBA" id="ARBA00012086"/>
    </source>
</evidence>
<evidence type="ECO:0000256" key="1">
    <source>
        <dbReference type="ARBA" id="ARBA00003294"/>
    </source>
</evidence>
<dbReference type="PANTHER" id="PTHR12128:SF66">
    <property type="entry name" value="4-HYDROXY-2-OXOGLUTARATE ALDOLASE, MITOCHONDRIAL"/>
    <property type="match status" value="1"/>
</dbReference>
<evidence type="ECO:0000256" key="11">
    <source>
        <dbReference type="ARBA" id="ARBA00047836"/>
    </source>
</evidence>
<feature type="site" description="Part of a proton relay during catalysis" evidence="12">
    <location>
        <position position="47"/>
    </location>
</feature>
<evidence type="ECO:0000256" key="3">
    <source>
        <dbReference type="ARBA" id="ARBA00007592"/>
    </source>
</evidence>
<evidence type="ECO:0000256" key="12">
    <source>
        <dbReference type="HAMAP-Rule" id="MF_00418"/>
    </source>
</evidence>
<dbReference type="CDD" id="cd00950">
    <property type="entry name" value="DHDPS"/>
    <property type="match status" value="1"/>
</dbReference>
<proteinExistence type="inferred from homology"/>
<keyword evidence="5 12" id="KW-0963">Cytoplasm</keyword>
<evidence type="ECO:0000256" key="5">
    <source>
        <dbReference type="ARBA" id="ARBA00022490"/>
    </source>
</evidence>
<evidence type="ECO:0000256" key="15">
    <source>
        <dbReference type="PIRSR" id="PIRSR001365-2"/>
    </source>
</evidence>
<keyword evidence="8 12" id="KW-0457">Lysine biosynthesis</keyword>
<comment type="caution">
    <text evidence="12">Was originally thought to be a dihydrodipicolinate synthase (DHDPS), catalyzing the condensation of (S)-aspartate-beta-semialdehyde [(S)-ASA] and pyruvate to dihydrodipicolinate (DHDP). However, it was shown in E.coli that the product of the enzymatic reaction is not dihydrodipicolinate but in fact (4S)-4-hydroxy-2,3,4,5-tetrahydro-(2S)-dipicolinic acid (HTPA), and that the consecutive dehydration reaction leading to DHDP is not spontaneous but catalyzed by DapB.</text>
</comment>
<dbReference type="NCBIfam" id="TIGR00674">
    <property type="entry name" value="dapA"/>
    <property type="match status" value="1"/>
</dbReference>
<comment type="function">
    <text evidence="1 12">Catalyzes the condensation of (S)-aspartate-beta-semialdehyde [(S)-ASA] and pyruvate to 4-hydroxy-tetrahydrodipicolinate (HTPA).</text>
</comment>
<dbReference type="PROSITE" id="PS00666">
    <property type="entry name" value="DHDPS_2"/>
    <property type="match status" value="1"/>
</dbReference>
<dbReference type="InterPro" id="IPR013785">
    <property type="entry name" value="Aldolase_TIM"/>
</dbReference>
<feature type="site" description="Part of a proton relay during catalysis" evidence="12">
    <location>
        <position position="110"/>
    </location>
</feature>
<dbReference type="AlphaFoldDB" id="A0A2T5G8T2"/>